<dbReference type="InterPro" id="IPR013096">
    <property type="entry name" value="Cupin_2"/>
</dbReference>
<comment type="caution">
    <text evidence="2">The sequence shown here is derived from an EMBL/GenBank/DDBJ whole genome shotgun (WGS) entry which is preliminary data.</text>
</comment>
<dbReference type="Proteomes" id="UP000236959">
    <property type="component" value="Unassembled WGS sequence"/>
</dbReference>
<dbReference type="InterPro" id="IPR011051">
    <property type="entry name" value="RmlC_Cupin_sf"/>
</dbReference>
<reference evidence="2 3" key="1">
    <citation type="submission" date="2018-01" db="EMBL/GenBank/DDBJ databases">
        <title>Genomic Encyclopedia of Archaeal and Bacterial Type Strains, Phase II (KMG-II): from individual species to whole genera.</title>
        <authorList>
            <person name="Goeker M."/>
        </authorList>
    </citation>
    <scope>NUCLEOTIDE SEQUENCE [LARGE SCALE GENOMIC DNA]</scope>
    <source>
        <strain evidence="2 3">DSM 17023</strain>
    </source>
</reference>
<gene>
    <name evidence="2" type="ORF">CLV41_101985</name>
</gene>
<dbReference type="AlphaFoldDB" id="A0A2S3V4D6"/>
<evidence type="ECO:0000313" key="3">
    <source>
        <dbReference type="Proteomes" id="UP000236959"/>
    </source>
</evidence>
<name>A0A2S3V4D6_9HYPH</name>
<dbReference type="RefSeq" id="WP_208987274.1">
    <property type="nucleotide sequence ID" value="NZ_PPCN01000001.1"/>
</dbReference>
<feature type="domain" description="Cupin type-2" evidence="1">
    <location>
        <begin position="89"/>
        <end position="154"/>
    </location>
</feature>
<protein>
    <submittedName>
        <fullName evidence="2">Cupin domain-containing protein</fullName>
    </submittedName>
</protein>
<evidence type="ECO:0000259" key="1">
    <source>
        <dbReference type="Pfam" id="PF07883"/>
    </source>
</evidence>
<dbReference type="Pfam" id="PF07883">
    <property type="entry name" value="Cupin_2"/>
    <property type="match status" value="1"/>
</dbReference>
<proteinExistence type="predicted"/>
<organism evidence="2 3">
    <name type="scientific">Roseibium marinum</name>
    <dbReference type="NCBI Taxonomy" id="281252"/>
    <lineage>
        <taxon>Bacteria</taxon>
        <taxon>Pseudomonadati</taxon>
        <taxon>Pseudomonadota</taxon>
        <taxon>Alphaproteobacteria</taxon>
        <taxon>Hyphomicrobiales</taxon>
        <taxon>Stappiaceae</taxon>
        <taxon>Roseibium</taxon>
    </lineage>
</organism>
<dbReference type="SUPFAM" id="SSF51182">
    <property type="entry name" value="RmlC-like cupins"/>
    <property type="match status" value="1"/>
</dbReference>
<accession>A0A2S3V4D6</accession>
<evidence type="ECO:0000313" key="2">
    <source>
        <dbReference type="EMBL" id="POF34529.1"/>
    </source>
</evidence>
<sequence>MSDDSAMEGGLGHNSENRDKVVWERWTKKRTFVRALEGTYGQLKEELYSQPRVYRTSDLKWKGGPQHYGKKVINPQANRIAQSIEAHVEVFSPKGYGQTHGHMNSAVFLVLKGKGHDVHDGRRIDWETGDALIVENACVHQHLNDSDEEGLILVLKAKPLFLFMHMIFQKMVQYPPEKPVPGHEDYTPPENV</sequence>
<dbReference type="Gene3D" id="2.60.120.10">
    <property type="entry name" value="Jelly Rolls"/>
    <property type="match status" value="1"/>
</dbReference>
<dbReference type="InterPro" id="IPR014710">
    <property type="entry name" value="RmlC-like_jellyroll"/>
</dbReference>
<dbReference type="EMBL" id="PPCN01000001">
    <property type="protein sequence ID" value="POF34529.1"/>
    <property type="molecule type" value="Genomic_DNA"/>
</dbReference>
<keyword evidence="3" id="KW-1185">Reference proteome</keyword>